<dbReference type="InterPro" id="IPR012312">
    <property type="entry name" value="Hemerythrin-like"/>
</dbReference>
<dbReference type="Pfam" id="PF01814">
    <property type="entry name" value="Hemerythrin"/>
    <property type="match status" value="1"/>
</dbReference>
<sequence>MAEAEIFKDLKADHETHRTLLDLIEKTHGDSEGRRELFERFQVEVRAHAAAEEESLYATMLGKPDLNQDAKHSVSEHKEIEDIIAELFEMDMSSPGWLTRFKTLKHDYLHHIDEEEEEMFPAAAKGLSETEKARIAKVFDNRKPKEKAKAKDVDPGDDRE</sequence>
<keyword evidence="4" id="KW-1185">Reference proteome</keyword>
<reference evidence="3 4" key="1">
    <citation type="submission" date="2019-08" db="EMBL/GenBank/DDBJ databases">
        <title>Sphingorhabdus soil sp. nov., isolated from arctic soil.</title>
        <authorList>
            <person name="Liu Y."/>
        </authorList>
    </citation>
    <scope>NUCLEOTIDE SEQUENCE [LARGE SCALE GENOMIC DNA]</scope>
    <source>
        <strain evidence="3 4">D-2Q-5-6</strain>
    </source>
</reference>
<gene>
    <name evidence="3" type="ORF">FSZ31_10295</name>
</gene>
<accession>A0A5C6U5L6</accession>
<proteinExistence type="predicted"/>
<dbReference type="CDD" id="cd12108">
    <property type="entry name" value="Hr-like"/>
    <property type="match status" value="1"/>
</dbReference>
<dbReference type="AlphaFoldDB" id="A0A5C6U5L6"/>
<dbReference type="PANTHER" id="PTHR35585:SF1">
    <property type="entry name" value="HHE DOMAIN PROTEIN (AFU_ORTHOLOGUE AFUA_4G00730)"/>
    <property type="match status" value="1"/>
</dbReference>
<evidence type="ECO:0000313" key="3">
    <source>
        <dbReference type="EMBL" id="TXC68092.1"/>
    </source>
</evidence>
<dbReference type="RefSeq" id="WP_147123312.1">
    <property type="nucleotide sequence ID" value="NZ_VOPY01000003.1"/>
</dbReference>
<evidence type="ECO:0000256" key="1">
    <source>
        <dbReference type="SAM" id="MobiDB-lite"/>
    </source>
</evidence>
<feature type="domain" description="Hemerythrin-like" evidence="2">
    <location>
        <begin position="7"/>
        <end position="123"/>
    </location>
</feature>
<protein>
    <submittedName>
        <fullName evidence="3">Hemerythrin domain-containing protein</fullName>
    </submittedName>
</protein>
<evidence type="ECO:0000259" key="2">
    <source>
        <dbReference type="Pfam" id="PF01814"/>
    </source>
</evidence>
<dbReference type="EMBL" id="VOPY01000003">
    <property type="protein sequence ID" value="TXC68092.1"/>
    <property type="molecule type" value="Genomic_DNA"/>
</dbReference>
<comment type="caution">
    <text evidence="3">The sequence shown here is derived from an EMBL/GenBank/DDBJ whole genome shotgun (WGS) entry which is preliminary data.</text>
</comment>
<dbReference type="Proteomes" id="UP000321129">
    <property type="component" value="Unassembled WGS sequence"/>
</dbReference>
<dbReference type="Gene3D" id="1.20.120.520">
    <property type="entry name" value="nmb1532 protein domain like"/>
    <property type="match status" value="1"/>
</dbReference>
<organism evidence="3 4">
    <name type="scientific">Flavisphingopyxis soli</name>
    <dbReference type="NCBI Taxonomy" id="2601267"/>
    <lineage>
        <taxon>Bacteria</taxon>
        <taxon>Pseudomonadati</taxon>
        <taxon>Pseudomonadota</taxon>
        <taxon>Alphaproteobacteria</taxon>
        <taxon>Sphingomonadales</taxon>
        <taxon>Sphingopyxidaceae</taxon>
        <taxon>Flavisphingopyxis</taxon>
    </lineage>
</organism>
<evidence type="ECO:0000313" key="4">
    <source>
        <dbReference type="Proteomes" id="UP000321129"/>
    </source>
</evidence>
<feature type="region of interest" description="Disordered" evidence="1">
    <location>
        <begin position="135"/>
        <end position="160"/>
    </location>
</feature>
<name>A0A5C6U5L6_9SPHN</name>
<dbReference type="PANTHER" id="PTHR35585">
    <property type="entry name" value="HHE DOMAIN PROTEIN (AFU_ORTHOLOGUE AFUA_4G00730)"/>
    <property type="match status" value="1"/>
</dbReference>
<dbReference type="OrthoDB" id="5523420at2"/>